<evidence type="ECO:0000313" key="2">
    <source>
        <dbReference type="Proteomes" id="UP001432322"/>
    </source>
</evidence>
<organism evidence="1 2">
    <name type="scientific">Pristionchus fissidentatus</name>
    <dbReference type="NCBI Taxonomy" id="1538716"/>
    <lineage>
        <taxon>Eukaryota</taxon>
        <taxon>Metazoa</taxon>
        <taxon>Ecdysozoa</taxon>
        <taxon>Nematoda</taxon>
        <taxon>Chromadorea</taxon>
        <taxon>Rhabditida</taxon>
        <taxon>Rhabditina</taxon>
        <taxon>Diplogasteromorpha</taxon>
        <taxon>Diplogasteroidea</taxon>
        <taxon>Neodiplogasteridae</taxon>
        <taxon>Pristionchus</taxon>
    </lineage>
</organism>
<dbReference type="PANTHER" id="PTHR32215:SF0">
    <property type="entry name" value="CILIA- AND FLAGELLA-ASSOCIATED PROTEIN 57"/>
    <property type="match status" value="1"/>
</dbReference>
<dbReference type="Gene3D" id="2.130.10.10">
    <property type="entry name" value="YVTN repeat-like/Quinoprotein amine dehydrogenase"/>
    <property type="match status" value="1"/>
</dbReference>
<reference evidence="1" key="1">
    <citation type="submission" date="2023-10" db="EMBL/GenBank/DDBJ databases">
        <title>Genome assembly of Pristionchus species.</title>
        <authorList>
            <person name="Yoshida K."/>
            <person name="Sommer R.J."/>
        </authorList>
    </citation>
    <scope>NUCLEOTIDE SEQUENCE</scope>
    <source>
        <strain evidence="1">RS5133</strain>
    </source>
</reference>
<keyword evidence="2" id="KW-1185">Reference proteome</keyword>
<dbReference type="EMBL" id="BTSY01000007">
    <property type="protein sequence ID" value="GMT36264.1"/>
    <property type="molecule type" value="Genomic_DNA"/>
</dbReference>
<name>A0AAV5X2Z4_9BILA</name>
<dbReference type="InterPro" id="IPR015943">
    <property type="entry name" value="WD40/YVTN_repeat-like_dom_sf"/>
</dbReference>
<dbReference type="Proteomes" id="UP001432322">
    <property type="component" value="Unassembled WGS sequence"/>
</dbReference>
<sequence>MEAVIDVTHPNKVTSVCVSQGSEALVALSEASVDMIKMVVFDLKQLKQSAIGELVPLTESERWEVSFCPADEGIICVYGGEYAYLLRVLNGYVDKFSQIHFEDVSCHSWASDVTMAFGTTKSTIRLYRETLPLHIVDLAESYRTFLDSEIPECRVVAMTFTIRKFAVATQNGILLVFPMHEGNPMWDDAISIVSIVYSNGRELLVSCLRHVNGTMRDGGRVVTVKHLKPIVNASISNDLIATLDSDGEIIVSSRNSRRVVSYSQLKEALAIFFTNQLYQLIVVTKLGVTAFELSFHGLEPREDLVVEQFVYSCTNHSRSLVALFQAHRFDIYLTADFTRICGFSTNLKKV</sequence>
<gene>
    <name evidence="1" type="ORF">PFISCL1PPCAC_27561</name>
</gene>
<dbReference type="AlphaFoldDB" id="A0AAV5X2Z4"/>
<protein>
    <submittedName>
        <fullName evidence="1">Uncharacterized protein</fullName>
    </submittedName>
</protein>
<proteinExistence type="predicted"/>
<dbReference type="PANTHER" id="PTHR32215">
    <property type="entry name" value="CILIA- AND FLAGELLA-ASSOCIATED PROTEIN 57"/>
    <property type="match status" value="1"/>
</dbReference>
<dbReference type="InterPro" id="IPR036322">
    <property type="entry name" value="WD40_repeat_dom_sf"/>
</dbReference>
<evidence type="ECO:0000313" key="1">
    <source>
        <dbReference type="EMBL" id="GMT36264.1"/>
    </source>
</evidence>
<dbReference type="SUPFAM" id="SSF50978">
    <property type="entry name" value="WD40 repeat-like"/>
    <property type="match status" value="1"/>
</dbReference>
<dbReference type="InterPro" id="IPR052993">
    <property type="entry name" value="CFA-57"/>
</dbReference>
<feature type="non-terminal residue" evidence="1">
    <location>
        <position position="350"/>
    </location>
</feature>
<accession>A0AAV5X2Z4</accession>
<comment type="caution">
    <text evidence="1">The sequence shown here is derived from an EMBL/GenBank/DDBJ whole genome shotgun (WGS) entry which is preliminary data.</text>
</comment>